<proteinExistence type="predicted"/>
<dbReference type="Proteomes" id="UP001374584">
    <property type="component" value="Unassembled WGS sequence"/>
</dbReference>
<feature type="region of interest" description="Disordered" evidence="1">
    <location>
        <begin position="1"/>
        <end position="44"/>
    </location>
</feature>
<protein>
    <submittedName>
        <fullName evidence="2">Uncharacterized protein</fullName>
    </submittedName>
</protein>
<reference evidence="2 3" key="1">
    <citation type="submission" date="2024-01" db="EMBL/GenBank/DDBJ databases">
        <title>The genomes of 5 underutilized Papilionoideae crops provide insights into root nodulation and disease resistanc.</title>
        <authorList>
            <person name="Jiang F."/>
        </authorList>
    </citation>
    <scope>NUCLEOTIDE SEQUENCE [LARGE SCALE GENOMIC DNA]</scope>
    <source>
        <strain evidence="2">JINMINGXINNONG_FW02</strain>
        <tissue evidence="2">Leaves</tissue>
    </source>
</reference>
<comment type="caution">
    <text evidence="2">The sequence shown here is derived from an EMBL/GenBank/DDBJ whole genome shotgun (WGS) entry which is preliminary data.</text>
</comment>
<gene>
    <name evidence="2" type="ORF">VNO80_25496</name>
</gene>
<name>A0AAN9LUZ1_PHACN</name>
<evidence type="ECO:0000313" key="2">
    <source>
        <dbReference type="EMBL" id="KAK7342541.1"/>
    </source>
</evidence>
<dbReference type="EMBL" id="JAYMYR010000009">
    <property type="protein sequence ID" value="KAK7342541.1"/>
    <property type="molecule type" value="Genomic_DNA"/>
</dbReference>
<dbReference type="AlphaFoldDB" id="A0AAN9LUZ1"/>
<organism evidence="2 3">
    <name type="scientific">Phaseolus coccineus</name>
    <name type="common">Scarlet runner bean</name>
    <name type="synonym">Phaseolus multiflorus</name>
    <dbReference type="NCBI Taxonomy" id="3886"/>
    <lineage>
        <taxon>Eukaryota</taxon>
        <taxon>Viridiplantae</taxon>
        <taxon>Streptophyta</taxon>
        <taxon>Embryophyta</taxon>
        <taxon>Tracheophyta</taxon>
        <taxon>Spermatophyta</taxon>
        <taxon>Magnoliopsida</taxon>
        <taxon>eudicotyledons</taxon>
        <taxon>Gunneridae</taxon>
        <taxon>Pentapetalae</taxon>
        <taxon>rosids</taxon>
        <taxon>fabids</taxon>
        <taxon>Fabales</taxon>
        <taxon>Fabaceae</taxon>
        <taxon>Papilionoideae</taxon>
        <taxon>50 kb inversion clade</taxon>
        <taxon>NPAAA clade</taxon>
        <taxon>indigoferoid/millettioid clade</taxon>
        <taxon>Phaseoleae</taxon>
        <taxon>Phaseolus</taxon>
    </lineage>
</organism>
<accession>A0AAN9LUZ1</accession>
<evidence type="ECO:0000256" key="1">
    <source>
        <dbReference type="SAM" id="MobiDB-lite"/>
    </source>
</evidence>
<evidence type="ECO:0000313" key="3">
    <source>
        <dbReference type="Proteomes" id="UP001374584"/>
    </source>
</evidence>
<keyword evidence="3" id="KW-1185">Reference proteome</keyword>
<sequence length="86" mass="9077">MEGKTNCLGQSGPDQCPGSSGSEPKEGSTTQGPSRRGVVGKTLGEELKRTSAMLVTKLKNKLAKLANSLKATLVTAKACREKMRQD</sequence>